<proteinExistence type="inferred from homology"/>
<dbReference type="SMART" id="SM00089">
    <property type="entry name" value="PKD"/>
    <property type="match status" value="1"/>
</dbReference>
<dbReference type="Gene3D" id="2.60.40.10">
    <property type="entry name" value="Immunoglobulins"/>
    <property type="match status" value="1"/>
</dbReference>
<comment type="similarity">
    <text evidence="3">Belongs to the PMEL/NMB family.</text>
</comment>
<dbReference type="GO" id="GO:0032438">
    <property type="term" value="P:melanosome organization"/>
    <property type="evidence" value="ECO:0007669"/>
    <property type="project" value="TreeGrafter"/>
</dbReference>
<feature type="transmembrane region" description="Helical" evidence="4">
    <location>
        <begin position="461"/>
        <end position="484"/>
    </location>
</feature>
<name>A0AA88S1J4_TACVA</name>
<gene>
    <name evidence="6" type="ORF">Q7C36_018958</name>
</gene>
<dbReference type="AlphaFoldDB" id="A0AA88S1J4"/>
<dbReference type="EMBL" id="JAVHJS010000020">
    <property type="protein sequence ID" value="KAK2825031.1"/>
    <property type="molecule type" value="Genomic_DNA"/>
</dbReference>
<dbReference type="Proteomes" id="UP001187315">
    <property type="component" value="Unassembled WGS sequence"/>
</dbReference>
<keyword evidence="7" id="KW-1185">Reference proteome</keyword>
<protein>
    <recommendedName>
        <fullName evidence="5">PKD domain-containing protein</fullName>
    </recommendedName>
</protein>
<evidence type="ECO:0000256" key="4">
    <source>
        <dbReference type="SAM" id="Phobius"/>
    </source>
</evidence>
<dbReference type="PANTHER" id="PTHR11861">
    <property type="entry name" value="MELANOCYTE PROTEIN PMEL 17-RELATED"/>
    <property type="match status" value="1"/>
</dbReference>
<dbReference type="InterPro" id="IPR013783">
    <property type="entry name" value="Ig-like_fold"/>
</dbReference>
<reference evidence="6" key="1">
    <citation type="submission" date="2023-08" db="EMBL/GenBank/DDBJ databases">
        <title>Pelteobagrus vachellii genome.</title>
        <authorList>
            <person name="Liu H."/>
        </authorList>
    </citation>
    <scope>NUCLEOTIDE SEQUENCE</scope>
    <source>
        <strain evidence="6">PRFRI_2022a</strain>
        <tissue evidence="6">Muscle</tissue>
    </source>
</reference>
<keyword evidence="1" id="KW-0732">Signal</keyword>
<feature type="domain" description="PKD" evidence="5">
    <location>
        <begin position="231"/>
        <end position="263"/>
    </location>
</feature>
<dbReference type="GO" id="GO:0042470">
    <property type="term" value="C:melanosome"/>
    <property type="evidence" value="ECO:0007669"/>
    <property type="project" value="TreeGrafter"/>
</dbReference>
<evidence type="ECO:0000313" key="6">
    <source>
        <dbReference type="EMBL" id="KAK2825031.1"/>
    </source>
</evidence>
<dbReference type="InterPro" id="IPR035986">
    <property type="entry name" value="PKD_dom_sf"/>
</dbReference>
<comment type="caution">
    <text evidence="6">The sequence shown here is derived from an EMBL/GenBank/DDBJ whole genome shotgun (WGS) entry which is preliminary data.</text>
</comment>
<accession>A0AA88S1J4</accession>
<dbReference type="PROSITE" id="PS50093">
    <property type="entry name" value="PKD"/>
    <property type="match status" value="1"/>
</dbReference>
<evidence type="ECO:0000313" key="7">
    <source>
        <dbReference type="Proteomes" id="UP001187315"/>
    </source>
</evidence>
<keyword evidence="4" id="KW-0812">Transmembrane</keyword>
<keyword evidence="4" id="KW-1133">Transmembrane helix</keyword>
<dbReference type="InterPro" id="IPR000601">
    <property type="entry name" value="PKD_dom"/>
</dbReference>
<dbReference type="InterPro" id="IPR045219">
    <property type="entry name" value="PKAT"/>
</dbReference>
<dbReference type="Pfam" id="PF20433">
    <property type="entry name" value="PKAT_KLD"/>
    <property type="match status" value="1"/>
</dbReference>
<dbReference type="FunFam" id="2.60.40.10:FF:001512">
    <property type="entry name" value="Premelanosome protein a"/>
    <property type="match status" value="1"/>
</dbReference>
<keyword evidence="4" id="KW-0472">Membrane</keyword>
<evidence type="ECO:0000256" key="2">
    <source>
        <dbReference type="ARBA" id="ARBA00023180"/>
    </source>
</evidence>
<dbReference type="InterPro" id="IPR059017">
    <property type="entry name" value="PMEL_NMB_N"/>
</dbReference>
<keyword evidence="2" id="KW-0325">Glycoprotein</keyword>
<dbReference type="CDD" id="cd00146">
    <property type="entry name" value="PKD"/>
    <property type="match status" value="1"/>
</dbReference>
<dbReference type="GO" id="GO:0005886">
    <property type="term" value="C:plasma membrane"/>
    <property type="evidence" value="ECO:0007669"/>
    <property type="project" value="TreeGrafter"/>
</dbReference>
<dbReference type="InterPro" id="IPR046846">
    <property type="entry name" value="PKAT_KLD"/>
</dbReference>
<dbReference type="SUPFAM" id="SSF49299">
    <property type="entry name" value="PKD domain"/>
    <property type="match status" value="1"/>
</dbReference>
<evidence type="ECO:0000256" key="1">
    <source>
        <dbReference type="ARBA" id="ARBA00022729"/>
    </source>
</evidence>
<evidence type="ECO:0000256" key="3">
    <source>
        <dbReference type="ARBA" id="ARBA00025776"/>
    </source>
</evidence>
<evidence type="ECO:0000259" key="5">
    <source>
        <dbReference type="PROSITE" id="PS50093"/>
    </source>
</evidence>
<sequence>MYPVWKNGDPRYTSSWTGGELKFDVRNDAPTLTGANVTFTIDIILPDNQLVLPNEEVNESSCRFFFFSTNILIYQGIQHHEGEPVYPQESIDKQDAVFPDGSLLHKHGAQKSPYQYFNTLILFLHINGSDNCSGKYWQVSDGLSSSLTINTEGIQLGSYVMDVVIYHQRKRDKFIPIGYASTQFCVTDQIPFAVTLTQVNDEDERDQTFIQNRAIAFSIAIHDPSSYLVNSDITFNWDFGDGSGTVISRELTLTHTYTKTGFFKPHVVVQASIPNPSCRTPPNTTPVTNPTADAFVSEKRAGPVQLISTVTDLKTTYQDTTVFKNPQPPNFEQDCVVYRYGSFSTRITVVGIEFLIIIDFSESVEDMQMVQAVSAFREQNTVDFTISCQQSLSADMCTVISKCLSQSKTICSVISSLPECQLPLRHLFNHSGNFCINVSVTNDVSVSVSSTKINVLTGSRFIIIGTLAMVLGIMAVALAIWIFTYKHLNLYQPLSEISAAGITYSILLCGLIKQKAAPKHSVLLHRAA</sequence>
<dbReference type="Pfam" id="PF26141">
    <property type="entry name" value="PMEL_NMB_N"/>
    <property type="match status" value="1"/>
</dbReference>
<dbReference type="Pfam" id="PF00801">
    <property type="entry name" value="PKD"/>
    <property type="match status" value="1"/>
</dbReference>
<organism evidence="6 7">
    <name type="scientific">Tachysurus vachellii</name>
    <name type="common">Darkbarbel catfish</name>
    <name type="synonym">Pelteobagrus vachellii</name>
    <dbReference type="NCBI Taxonomy" id="175792"/>
    <lineage>
        <taxon>Eukaryota</taxon>
        <taxon>Metazoa</taxon>
        <taxon>Chordata</taxon>
        <taxon>Craniata</taxon>
        <taxon>Vertebrata</taxon>
        <taxon>Euteleostomi</taxon>
        <taxon>Actinopterygii</taxon>
        <taxon>Neopterygii</taxon>
        <taxon>Teleostei</taxon>
        <taxon>Ostariophysi</taxon>
        <taxon>Siluriformes</taxon>
        <taxon>Bagridae</taxon>
        <taxon>Tachysurus</taxon>
    </lineage>
</organism>
<dbReference type="PANTHER" id="PTHR11861:SF12">
    <property type="entry name" value="MELANOCYTE PROTEIN PMEL 17 PRECURSOR"/>
    <property type="match status" value="1"/>
</dbReference>
<dbReference type="InterPro" id="IPR022409">
    <property type="entry name" value="PKD/Chitinase_dom"/>
</dbReference>